<dbReference type="InterPro" id="IPR055995">
    <property type="entry name" value="DUF7573"/>
</dbReference>
<feature type="domain" description="DUF7573" evidence="2">
    <location>
        <begin position="75"/>
        <end position="111"/>
    </location>
</feature>
<dbReference type="KEGG" id="hlr:HALLA_18445"/>
<protein>
    <recommendedName>
        <fullName evidence="2">DUF7573 domain-containing protein</fullName>
    </recommendedName>
</protein>
<dbReference type="HOGENOM" id="CLU_170809_1_0_2"/>
<accession>W0JP36</accession>
<name>W0JP36_9EURY</name>
<dbReference type="EMBL" id="CP007055">
    <property type="protein sequence ID" value="AHG00481.1"/>
    <property type="molecule type" value="Genomic_DNA"/>
</dbReference>
<evidence type="ECO:0000259" key="2">
    <source>
        <dbReference type="Pfam" id="PF24458"/>
    </source>
</evidence>
<evidence type="ECO:0000256" key="1">
    <source>
        <dbReference type="SAM" id="MobiDB-lite"/>
    </source>
</evidence>
<feature type="compositionally biased region" description="Acidic residues" evidence="1">
    <location>
        <begin position="35"/>
        <end position="49"/>
    </location>
</feature>
<feature type="region of interest" description="Disordered" evidence="1">
    <location>
        <begin position="1"/>
        <end position="74"/>
    </location>
</feature>
<dbReference type="STRING" id="797299.HALLA_18445"/>
<keyword evidence="4" id="KW-1185">Reference proteome</keyword>
<gene>
    <name evidence="3" type="ORF">HALLA_18445</name>
</gene>
<dbReference type="PATRIC" id="fig|797299.3.peg.2695"/>
<organism evidence="3 4">
    <name type="scientific">Halostagnicola larsenii XH-48</name>
    <dbReference type="NCBI Taxonomy" id="797299"/>
    <lineage>
        <taxon>Archaea</taxon>
        <taxon>Methanobacteriati</taxon>
        <taxon>Methanobacteriota</taxon>
        <taxon>Stenosarchaea group</taxon>
        <taxon>Halobacteria</taxon>
        <taxon>Halobacteriales</taxon>
        <taxon>Natrialbaceae</taxon>
        <taxon>Halostagnicola</taxon>
    </lineage>
</organism>
<dbReference type="eggNOG" id="arCOG06320">
    <property type="taxonomic scope" value="Archaea"/>
</dbReference>
<dbReference type="AlphaFoldDB" id="W0JP36"/>
<sequence>MLETDHAGPDAGAVKPRPVVSPAVTEDATLSAFAADDDAADANADEGASETDASADATGTDPVEPGGTNTDIEPATSTYVWGTYTCDACSETVDRAWLEDGAFVCPACKDW</sequence>
<proteinExistence type="predicted"/>
<dbReference type="Pfam" id="PF24458">
    <property type="entry name" value="DUF7573"/>
    <property type="match status" value="1"/>
</dbReference>
<evidence type="ECO:0000313" key="4">
    <source>
        <dbReference type="Proteomes" id="UP000019024"/>
    </source>
</evidence>
<evidence type="ECO:0000313" key="3">
    <source>
        <dbReference type="EMBL" id="AHG00481.1"/>
    </source>
</evidence>
<dbReference type="Proteomes" id="UP000019024">
    <property type="component" value="Chromosome"/>
</dbReference>
<reference evidence="3 4" key="1">
    <citation type="submission" date="2014-01" db="EMBL/GenBank/DDBJ databases">
        <authorList>
            <consortium name="DOE Joint Genome Institute"/>
            <person name="Anderson I."/>
            <person name="Huntemann M."/>
            <person name="Han J."/>
            <person name="Chen A."/>
            <person name="Kyrpides N."/>
            <person name="Mavromatis K."/>
            <person name="Markowitz V."/>
            <person name="Palaniappan K."/>
            <person name="Ivanova N."/>
            <person name="Schaumberg A."/>
            <person name="Pati A."/>
            <person name="Liolios K."/>
            <person name="Nordberg H.P."/>
            <person name="Cantor M.N."/>
            <person name="Hua S.X."/>
            <person name="Woyke T."/>
        </authorList>
    </citation>
    <scope>NUCLEOTIDE SEQUENCE [LARGE SCALE GENOMIC DNA]</scope>
    <source>
        <strain evidence="3 4">XH-48</strain>
    </source>
</reference>